<dbReference type="InterPro" id="IPR000849">
    <property type="entry name" value="Sugar_P_transporter"/>
</dbReference>
<evidence type="ECO:0000256" key="6">
    <source>
        <dbReference type="ARBA" id="ARBA00022989"/>
    </source>
</evidence>
<evidence type="ECO:0000256" key="8">
    <source>
        <dbReference type="NCBIfam" id="TIGR00712"/>
    </source>
</evidence>
<keyword evidence="5 9" id="KW-0812">Transmembrane</keyword>
<dbReference type="InterPro" id="IPR051337">
    <property type="entry name" value="OPA_Antiporter"/>
</dbReference>
<feature type="transmembrane region" description="Helical" evidence="9">
    <location>
        <begin position="65"/>
        <end position="83"/>
    </location>
</feature>
<evidence type="ECO:0000256" key="1">
    <source>
        <dbReference type="ARBA" id="ARBA00004651"/>
    </source>
</evidence>
<dbReference type="CDD" id="cd17345">
    <property type="entry name" value="MFS_GlpT"/>
    <property type="match status" value="1"/>
</dbReference>
<accession>A0A9Q4TI55</accession>
<keyword evidence="4" id="KW-1003">Cell membrane</keyword>
<comment type="similarity">
    <text evidence="2">Belongs to the major facilitator superfamily. Organophosphate:Pi antiporter (OPA) (TC 2.A.1.4) family.</text>
</comment>
<dbReference type="NCBIfam" id="TIGR00881">
    <property type="entry name" value="2A0104"/>
    <property type="match status" value="1"/>
</dbReference>
<dbReference type="Gene3D" id="1.20.1250.20">
    <property type="entry name" value="MFS general substrate transporter like domains"/>
    <property type="match status" value="2"/>
</dbReference>
<dbReference type="GO" id="GO:0035435">
    <property type="term" value="P:phosphate ion transmembrane transport"/>
    <property type="evidence" value="ECO:0007669"/>
    <property type="project" value="TreeGrafter"/>
</dbReference>
<evidence type="ECO:0000313" key="13">
    <source>
        <dbReference type="Proteomes" id="UP000481363"/>
    </source>
</evidence>
<reference evidence="12 13" key="1">
    <citation type="submission" date="2019-04" db="EMBL/GenBank/DDBJ databases">
        <title>Genome sequencing of Clostridium botulinum Groups I-IV and Clostridium butyricum.</title>
        <authorList>
            <person name="Brunt J."/>
            <person name="Van Vliet A.H.M."/>
            <person name="Stringer S.C."/>
            <person name="Carter A.T."/>
            <person name="Peck M.W."/>
        </authorList>
    </citation>
    <scope>NUCLEOTIDE SEQUENCE</scope>
    <source>
        <strain evidence="12">7221C</strain>
        <strain evidence="11 13">IFR 18/049</strain>
    </source>
</reference>
<dbReference type="GO" id="GO:0015169">
    <property type="term" value="F:glycerol-3-phosphate transmembrane transporter activity"/>
    <property type="evidence" value="ECO:0007669"/>
    <property type="project" value="UniProtKB-UniRule"/>
</dbReference>
<feature type="transmembrane region" description="Helical" evidence="9">
    <location>
        <begin position="323"/>
        <end position="339"/>
    </location>
</feature>
<dbReference type="AlphaFoldDB" id="A0A9Q4TI55"/>
<evidence type="ECO:0000256" key="7">
    <source>
        <dbReference type="ARBA" id="ARBA00023136"/>
    </source>
</evidence>
<name>A0A9Q4TI55_CLOBO</name>
<feature type="transmembrane region" description="Helical" evidence="9">
    <location>
        <begin position="27"/>
        <end position="45"/>
    </location>
</feature>
<dbReference type="Proteomes" id="UP000785180">
    <property type="component" value="Unassembled WGS sequence"/>
</dbReference>
<dbReference type="InterPro" id="IPR021159">
    <property type="entry name" value="Sugar-P_transporter_CS"/>
</dbReference>
<dbReference type="Pfam" id="PF07690">
    <property type="entry name" value="MFS_1"/>
    <property type="match status" value="1"/>
</dbReference>
<evidence type="ECO:0000256" key="9">
    <source>
        <dbReference type="SAM" id="Phobius"/>
    </source>
</evidence>
<dbReference type="SUPFAM" id="SSF103473">
    <property type="entry name" value="MFS general substrate transporter"/>
    <property type="match status" value="1"/>
</dbReference>
<dbReference type="GO" id="GO:0061513">
    <property type="term" value="F:glucose 6-phosphate:phosphate antiporter activity"/>
    <property type="evidence" value="ECO:0007669"/>
    <property type="project" value="TreeGrafter"/>
</dbReference>
<dbReference type="PIRSF" id="PIRSF002808">
    <property type="entry name" value="Hexose_phosphate_transp"/>
    <property type="match status" value="1"/>
</dbReference>
<dbReference type="EMBL" id="SWNT01000002">
    <property type="protein sequence ID" value="NFF70006.1"/>
    <property type="molecule type" value="Genomic_DNA"/>
</dbReference>
<comment type="caution">
    <text evidence="12">The sequence shown here is derived from an EMBL/GenBank/DDBJ whole genome shotgun (WGS) entry which is preliminary data.</text>
</comment>
<evidence type="ECO:0000313" key="11">
    <source>
        <dbReference type="EMBL" id="NFF70006.1"/>
    </source>
</evidence>
<feature type="transmembrane region" description="Helical" evidence="9">
    <location>
        <begin position="408"/>
        <end position="430"/>
    </location>
</feature>
<feature type="transmembrane region" description="Helical" evidence="9">
    <location>
        <begin position="253"/>
        <end position="271"/>
    </location>
</feature>
<feature type="domain" description="Major facilitator superfamily (MFS) profile" evidence="10">
    <location>
        <begin position="31"/>
        <end position="439"/>
    </location>
</feature>
<dbReference type="Proteomes" id="UP000481363">
    <property type="component" value="Unassembled WGS sequence"/>
</dbReference>
<evidence type="ECO:0000256" key="2">
    <source>
        <dbReference type="ARBA" id="ARBA00009598"/>
    </source>
</evidence>
<organism evidence="12 14">
    <name type="scientific">Clostridium botulinum</name>
    <dbReference type="NCBI Taxonomy" id="1491"/>
    <lineage>
        <taxon>Bacteria</taxon>
        <taxon>Bacillati</taxon>
        <taxon>Bacillota</taxon>
        <taxon>Clostridia</taxon>
        <taxon>Eubacteriales</taxon>
        <taxon>Clostridiaceae</taxon>
        <taxon>Clostridium</taxon>
    </lineage>
</organism>
<dbReference type="PROSITE" id="PS50850">
    <property type="entry name" value="MFS"/>
    <property type="match status" value="1"/>
</dbReference>
<evidence type="ECO:0000313" key="12">
    <source>
        <dbReference type="EMBL" id="NFU59322.1"/>
    </source>
</evidence>
<evidence type="ECO:0000256" key="4">
    <source>
        <dbReference type="ARBA" id="ARBA00022475"/>
    </source>
</evidence>
<dbReference type="FunFam" id="1.20.1250.20:FF:000007">
    <property type="entry name" value="Glycerol-3-phosphate transporter"/>
    <property type="match status" value="1"/>
</dbReference>
<comment type="subcellular location">
    <subcellularLocation>
        <location evidence="1">Cell membrane</location>
        <topology evidence="1">Multi-pass membrane protein</topology>
    </subcellularLocation>
</comment>
<dbReference type="InterPro" id="IPR020846">
    <property type="entry name" value="MFS_dom"/>
</dbReference>
<feature type="transmembrane region" description="Helical" evidence="9">
    <location>
        <begin position="345"/>
        <end position="370"/>
    </location>
</feature>
<evidence type="ECO:0000256" key="3">
    <source>
        <dbReference type="ARBA" id="ARBA00022448"/>
    </source>
</evidence>
<sequence>MNVNIFKPAPHIKRLPEEKIDAAYKRYRIQVFLSIYIGYLTFYFVRSNFSVAKMYLVKEGFSVTQLGFIASGLGIAYGISKFVMGNVSDRSNPRFFLAAGLILSGVVNILFATTTSTMFMFVLMLLNGWFQGMGWPPCGRTMTHWFSDKERGVKMSIWNTAHNVGGGLIAAIVVFGVNYFGGWKGAFYFPGLIAIVIGILYILFAKDTPQSVGLPPIEEYKNDYPEFVVEVEDREKELSAKEILVKYVLKNKFLWFIAIANVFVYFVRYGVVNWVPTYLEQVKHFSVKESTLAFSLFEYAAIPGTIIVGWLSDKVFHGRRAPMGVFCMIGVVIGVFVYWKSSSIVSINIALSFIGALIYGPVMLIGVSALDLVPKKAAGTAAGFTGLFGYLGGQVLAEAAMGAVVDKFSWNGGFMTLMVASVLAIIFLAFTWNVHDNSKEEVQQAECKCN</sequence>
<dbReference type="PROSITE" id="PS00942">
    <property type="entry name" value="GLPT"/>
    <property type="match status" value="1"/>
</dbReference>
<feature type="transmembrane region" description="Helical" evidence="9">
    <location>
        <begin position="157"/>
        <end position="180"/>
    </location>
</feature>
<evidence type="ECO:0000256" key="5">
    <source>
        <dbReference type="ARBA" id="ARBA00022692"/>
    </source>
</evidence>
<keyword evidence="7 9" id="KW-0472">Membrane</keyword>
<feature type="transmembrane region" description="Helical" evidence="9">
    <location>
        <begin position="186"/>
        <end position="204"/>
    </location>
</feature>
<dbReference type="InterPro" id="IPR036259">
    <property type="entry name" value="MFS_trans_sf"/>
</dbReference>
<feature type="transmembrane region" description="Helical" evidence="9">
    <location>
        <begin position="291"/>
        <end position="311"/>
    </location>
</feature>
<dbReference type="PANTHER" id="PTHR43826">
    <property type="entry name" value="GLUCOSE-6-PHOSPHATE EXCHANGER SLC37A4"/>
    <property type="match status" value="1"/>
</dbReference>
<dbReference type="InterPro" id="IPR005267">
    <property type="entry name" value="G3P_transporter"/>
</dbReference>
<dbReference type="InterPro" id="IPR011701">
    <property type="entry name" value="MFS"/>
</dbReference>
<protein>
    <recommendedName>
        <fullName evidence="8">Glycerol-3-phosphate transporter</fullName>
    </recommendedName>
</protein>
<feature type="transmembrane region" description="Helical" evidence="9">
    <location>
        <begin position="377"/>
        <end position="396"/>
    </location>
</feature>
<keyword evidence="3" id="KW-0813">Transport</keyword>
<dbReference type="NCBIfam" id="TIGR00712">
    <property type="entry name" value="glpT"/>
    <property type="match status" value="1"/>
</dbReference>
<dbReference type="GO" id="GO:0005886">
    <property type="term" value="C:plasma membrane"/>
    <property type="evidence" value="ECO:0007669"/>
    <property type="project" value="UniProtKB-SubCell"/>
</dbReference>
<proteinExistence type="inferred from homology"/>
<feature type="transmembrane region" description="Helical" evidence="9">
    <location>
        <begin position="95"/>
        <end position="112"/>
    </location>
</feature>
<dbReference type="PANTHER" id="PTHR43826:SF6">
    <property type="entry name" value="GLYCEROL-3-PHOSPHATE TRANSPORTER"/>
    <property type="match status" value="1"/>
</dbReference>
<keyword evidence="6 9" id="KW-1133">Transmembrane helix</keyword>
<evidence type="ECO:0000313" key="14">
    <source>
        <dbReference type="Proteomes" id="UP000785180"/>
    </source>
</evidence>
<gene>
    <name evidence="12" type="primary">glpT</name>
    <name evidence="11" type="ORF">FCV11_02620</name>
    <name evidence="12" type="ORF">FDF67_03740</name>
</gene>
<dbReference type="EMBL" id="SXDK01000003">
    <property type="protein sequence ID" value="NFU59322.1"/>
    <property type="molecule type" value="Genomic_DNA"/>
</dbReference>
<evidence type="ECO:0000259" key="10">
    <source>
        <dbReference type="PROSITE" id="PS50850"/>
    </source>
</evidence>